<keyword evidence="2" id="KW-0732">Signal</keyword>
<keyword evidence="5" id="KW-1185">Reference proteome</keyword>
<dbReference type="AlphaFoldDB" id="A0A143PPZ8"/>
<feature type="chain" id="PRO_5007511845" description="Lipid/polyisoprenoid-binding YceI-like domain-containing protein" evidence="2">
    <location>
        <begin position="29"/>
        <end position="239"/>
    </location>
</feature>
<reference evidence="5" key="2">
    <citation type="submission" date="2016-04" db="EMBL/GenBank/DDBJ databases">
        <title>First Complete Genome Sequence of a Subdivision 6 Acidobacterium.</title>
        <authorList>
            <person name="Huang S."/>
            <person name="Vieira S."/>
            <person name="Bunk B."/>
            <person name="Riedel T."/>
            <person name="Sproeer C."/>
            <person name="Overmann J."/>
        </authorList>
    </citation>
    <scope>NUCLEOTIDE SEQUENCE [LARGE SCALE GENOMIC DNA]</scope>
    <source>
        <strain evidence="5">DSM 100886 HEG_-6_39</strain>
    </source>
</reference>
<feature type="region of interest" description="Disordered" evidence="1">
    <location>
        <begin position="30"/>
        <end position="60"/>
    </location>
</feature>
<proteinExistence type="predicted"/>
<protein>
    <recommendedName>
        <fullName evidence="3">Lipid/polyisoprenoid-binding YceI-like domain-containing protein</fullName>
    </recommendedName>
</protein>
<dbReference type="Pfam" id="PF04264">
    <property type="entry name" value="YceI"/>
    <property type="match status" value="1"/>
</dbReference>
<evidence type="ECO:0000256" key="2">
    <source>
        <dbReference type="SAM" id="SignalP"/>
    </source>
</evidence>
<feature type="compositionally biased region" description="Low complexity" evidence="1">
    <location>
        <begin position="31"/>
        <end position="49"/>
    </location>
</feature>
<sequence precursor="true">MKRLRTTLATTVVAIAAIVVLHGVGATAKNQPPASAQAGPAGQPGQGPASAPPAPDQTKPQVLTVTTGTRARYRVTEQLAGISFPSDAVGTTDAITGAIVLNPDGSFGPTSKIDVDLKTLSTDQAMRDGYVRRNTLEVEKFPTLTIVPKRANGLKMPLPSGMGAQMGFQLVTDMTLHGVTKEIVWTTIATFASDAVSGSAKTTVDFAAFNLTKPSLARLVSVDDKIHLEIEFRASRRGQ</sequence>
<reference evidence="4 5" key="1">
    <citation type="journal article" date="2016" name="Genome Announc.">
        <title>First Complete Genome Sequence of a Subdivision 6 Acidobacterium Strain.</title>
        <authorList>
            <person name="Huang S."/>
            <person name="Vieira S."/>
            <person name="Bunk B."/>
            <person name="Riedel T."/>
            <person name="Sproer C."/>
            <person name="Overmann J."/>
        </authorList>
    </citation>
    <scope>NUCLEOTIDE SEQUENCE [LARGE SCALE GENOMIC DNA]</scope>
    <source>
        <strain evidence="5">DSM 100886 HEG_-6_39</strain>
    </source>
</reference>
<dbReference type="InterPro" id="IPR036761">
    <property type="entry name" value="TTHA0802/YceI-like_sf"/>
</dbReference>
<name>A0A143PPZ8_LUTPR</name>
<dbReference type="PANTHER" id="PTHR34406:SF1">
    <property type="entry name" value="PROTEIN YCEI"/>
    <property type="match status" value="1"/>
</dbReference>
<evidence type="ECO:0000313" key="5">
    <source>
        <dbReference type="Proteomes" id="UP000076079"/>
    </source>
</evidence>
<gene>
    <name evidence="4" type="ORF">LuPra_04028</name>
</gene>
<dbReference type="SMART" id="SM00867">
    <property type="entry name" value="YceI"/>
    <property type="match status" value="1"/>
</dbReference>
<evidence type="ECO:0000313" key="4">
    <source>
        <dbReference type="EMBL" id="AMY10787.1"/>
    </source>
</evidence>
<dbReference type="EMBL" id="CP015136">
    <property type="protein sequence ID" value="AMY10787.1"/>
    <property type="molecule type" value="Genomic_DNA"/>
</dbReference>
<accession>A0A143PPZ8</accession>
<organism evidence="4 5">
    <name type="scientific">Luteitalea pratensis</name>
    <dbReference type="NCBI Taxonomy" id="1855912"/>
    <lineage>
        <taxon>Bacteria</taxon>
        <taxon>Pseudomonadati</taxon>
        <taxon>Acidobacteriota</taxon>
        <taxon>Vicinamibacteria</taxon>
        <taxon>Vicinamibacterales</taxon>
        <taxon>Vicinamibacteraceae</taxon>
        <taxon>Luteitalea</taxon>
    </lineage>
</organism>
<dbReference type="PANTHER" id="PTHR34406">
    <property type="entry name" value="PROTEIN YCEI"/>
    <property type="match status" value="1"/>
</dbReference>
<dbReference type="Proteomes" id="UP000076079">
    <property type="component" value="Chromosome"/>
</dbReference>
<evidence type="ECO:0000259" key="3">
    <source>
        <dbReference type="SMART" id="SM00867"/>
    </source>
</evidence>
<dbReference type="Gene3D" id="2.40.128.110">
    <property type="entry name" value="Lipid/polyisoprenoid-binding, YceI-like"/>
    <property type="match status" value="1"/>
</dbReference>
<dbReference type="InterPro" id="IPR007372">
    <property type="entry name" value="Lipid/polyisoprenoid-bd_YceI"/>
</dbReference>
<dbReference type="STRING" id="1855912.LuPra_04028"/>
<dbReference type="SUPFAM" id="SSF101874">
    <property type="entry name" value="YceI-like"/>
    <property type="match status" value="1"/>
</dbReference>
<evidence type="ECO:0000256" key="1">
    <source>
        <dbReference type="SAM" id="MobiDB-lite"/>
    </source>
</evidence>
<feature type="signal peptide" evidence="2">
    <location>
        <begin position="1"/>
        <end position="28"/>
    </location>
</feature>
<dbReference type="KEGG" id="abac:LuPra_04028"/>
<feature type="domain" description="Lipid/polyisoprenoid-binding YceI-like" evidence="3">
    <location>
        <begin position="62"/>
        <end position="235"/>
    </location>
</feature>